<reference evidence="15 16" key="1">
    <citation type="journal article" date="2013" name="MBio">
        <title>Genome sequencing of the plant pathogen Taphrina deformans, the causal agent of peach leaf curl.</title>
        <authorList>
            <person name="Cisse O.H."/>
            <person name="Almeida J.M.G.C.F."/>
            <person name="Fonseca A."/>
            <person name="Kumar A.A."/>
            <person name="Salojaervi J."/>
            <person name="Overmyer K."/>
            <person name="Hauser P.M."/>
            <person name="Pagni M."/>
        </authorList>
    </citation>
    <scope>NUCLEOTIDE SEQUENCE [LARGE SCALE GENOMIC DNA]</scope>
    <source>
        <strain evidence="16">PYCC 5710 / ATCC 11124 / CBS 356.35 / IMI 108563 / JCM 9778 / NBRC 8474</strain>
    </source>
</reference>
<dbReference type="Proteomes" id="UP000013776">
    <property type="component" value="Unassembled WGS sequence"/>
</dbReference>
<evidence type="ECO:0000256" key="7">
    <source>
        <dbReference type="ARBA" id="ARBA00022787"/>
    </source>
</evidence>
<evidence type="ECO:0000256" key="4">
    <source>
        <dbReference type="ARBA" id="ARBA00012681"/>
    </source>
</evidence>
<evidence type="ECO:0000256" key="2">
    <source>
        <dbReference type="ARBA" id="ARBA00004572"/>
    </source>
</evidence>
<dbReference type="InterPro" id="IPR036052">
    <property type="entry name" value="TrpB-like_PALP_sf"/>
</dbReference>
<dbReference type="GO" id="GO:0004124">
    <property type="term" value="F:cysteine synthase activity"/>
    <property type="evidence" value="ECO:0007669"/>
    <property type="project" value="UniProtKB-EC"/>
</dbReference>
<comment type="catalytic activity">
    <reaction evidence="12">
        <text>O-acetyl-L-serine + hydrogen sulfide = L-cysteine + acetate</text>
        <dbReference type="Rhea" id="RHEA:14829"/>
        <dbReference type="ChEBI" id="CHEBI:29919"/>
        <dbReference type="ChEBI" id="CHEBI:30089"/>
        <dbReference type="ChEBI" id="CHEBI:35235"/>
        <dbReference type="ChEBI" id="CHEBI:58340"/>
        <dbReference type="EC" id="2.5.1.47"/>
    </reaction>
</comment>
<keyword evidence="8" id="KW-0663">Pyridoxal phosphate</keyword>
<organism evidence="15 16">
    <name type="scientific">Taphrina deformans (strain PYCC 5710 / ATCC 11124 / CBS 356.35 / IMI 108563 / JCM 9778 / NBRC 8474)</name>
    <name type="common">Peach leaf curl fungus</name>
    <name type="synonym">Lalaria deformans</name>
    <dbReference type="NCBI Taxonomy" id="1097556"/>
    <lineage>
        <taxon>Eukaryota</taxon>
        <taxon>Fungi</taxon>
        <taxon>Dikarya</taxon>
        <taxon>Ascomycota</taxon>
        <taxon>Taphrinomycotina</taxon>
        <taxon>Taphrinomycetes</taxon>
        <taxon>Taphrinales</taxon>
        <taxon>Taphrinaceae</taxon>
        <taxon>Taphrina</taxon>
    </lineage>
</organism>
<comment type="similarity">
    <text evidence="3">Belongs to the cysteine synthase/cystathionine beta-synthase family.</text>
</comment>
<dbReference type="InterPro" id="IPR001926">
    <property type="entry name" value="TrpB-like_PALP"/>
</dbReference>
<dbReference type="AlphaFoldDB" id="R4X8K2"/>
<evidence type="ECO:0000256" key="3">
    <source>
        <dbReference type="ARBA" id="ARBA00007103"/>
    </source>
</evidence>
<comment type="caution">
    <text evidence="15">The sequence shown here is derived from an EMBL/GenBank/DDBJ whole genome shotgun (WGS) entry which is preliminary data.</text>
</comment>
<dbReference type="VEuPathDB" id="FungiDB:TAPDE_001847"/>
<dbReference type="InterPro" id="IPR050214">
    <property type="entry name" value="Cys_Synth/Cystath_Beta-Synth"/>
</dbReference>
<dbReference type="FunFam" id="3.40.50.1100:FF:000096">
    <property type="entry name" value="Related to cysteine synthase"/>
    <property type="match status" value="1"/>
</dbReference>
<accession>R4X8K2</accession>
<evidence type="ECO:0000313" key="15">
    <source>
        <dbReference type="EMBL" id="CCG81949.1"/>
    </source>
</evidence>
<evidence type="ECO:0000259" key="14">
    <source>
        <dbReference type="Pfam" id="PF00291"/>
    </source>
</evidence>
<dbReference type="PANTHER" id="PTHR10314">
    <property type="entry name" value="CYSTATHIONINE BETA-SYNTHASE"/>
    <property type="match status" value="1"/>
</dbReference>
<dbReference type="InterPro" id="IPR001216">
    <property type="entry name" value="P-phosphate_BS"/>
</dbReference>
<dbReference type="PROSITE" id="PS00901">
    <property type="entry name" value="CYS_SYNTHASE"/>
    <property type="match status" value="1"/>
</dbReference>
<evidence type="ECO:0000313" key="16">
    <source>
        <dbReference type="Proteomes" id="UP000013776"/>
    </source>
</evidence>
<evidence type="ECO:0000256" key="9">
    <source>
        <dbReference type="ARBA" id="ARBA00022989"/>
    </source>
</evidence>
<gene>
    <name evidence="15" type="ORF">TAPDE_001847</name>
</gene>
<evidence type="ECO:0000256" key="12">
    <source>
        <dbReference type="ARBA" id="ARBA00047931"/>
    </source>
</evidence>
<dbReference type="GO" id="GO:0005741">
    <property type="term" value="C:mitochondrial outer membrane"/>
    <property type="evidence" value="ECO:0007669"/>
    <property type="project" value="UniProtKB-SubCell"/>
</dbReference>
<protein>
    <recommendedName>
        <fullName evidence="4">cysteine synthase</fullName>
        <ecNumber evidence="4">2.5.1.47</ecNumber>
    </recommendedName>
    <alternativeName>
        <fullName evidence="13">Cysteine synthase-like protein</fullName>
    </alternativeName>
</protein>
<dbReference type="STRING" id="1097556.R4X8K2"/>
<dbReference type="Pfam" id="PF00291">
    <property type="entry name" value="PALP"/>
    <property type="match status" value="1"/>
</dbReference>
<dbReference type="eggNOG" id="KOG1481">
    <property type="taxonomic scope" value="Eukaryota"/>
</dbReference>
<comment type="cofactor">
    <cofactor evidence="1">
        <name>pyridoxal 5'-phosphate</name>
        <dbReference type="ChEBI" id="CHEBI:597326"/>
    </cofactor>
</comment>
<evidence type="ECO:0000256" key="8">
    <source>
        <dbReference type="ARBA" id="ARBA00022898"/>
    </source>
</evidence>
<keyword evidence="16" id="KW-1185">Reference proteome</keyword>
<feature type="domain" description="Tryptophan synthase beta chain-like PALP" evidence="14">
    <location>
        <begin position="53"/>
        <end position="369"/>
    </location>
</feature>
<dbReference type="OrthoDB" id="10259545at2759"/>
<dbReference type="EC" id="2.5.1.47" evidence="4"/>
<comment type="subcellular location">
    <subcellularLocation>
        <location evidence="2">Mitochondrion outer membrane</location>
        <topology evidence="2">Single-pass membrane protein</topology>
    </subcellularLocation>
</comment>
<dbReference type="GO" id="GO:0006535">
    <property type="term" value="P:cysteine biosynthetic process from serine"/>
    <property type="evidence" value="ECO:0007669"/>
    <property type="project" value="InterPro"/>
</dbReference>
<evidence type="ECO:0000256" key="13">
    <source>
        <dbReference type="ARBA" id="ARBA00078545"/>
    </source>
</evidence>
<keyword evidence="10" id="KW-0496">Mitochondrion</keyword>
<evidence type="ECO:0000256" key="6">
    <source>
        <dbReference type="ARBA" id="ARBA00022692"/>
    </source>
</evidence>
<evidence type="ECO:0000256" key="11">
    <source>
        <dbReference type="ARBA" id="ARBA00023136"/>
    </source>
</evidence>
<keyword evidence="6" id="KW-0812">Transmembrane</keyword>
<keyword evidence="11" id="KW-0472">Membrane</keyword>
<dbReference type="FunFam" id="3.40.50.1100:FF:000049">
    <property type="entry name" value="Cysteine synthase, putative"/>
    <property type="match status" value="1"/>
</dbReference>
<proteinExistence type="inferred from homology"/>
<dbReference type="EMBL" id="CAHR02000063">
    <property type="protein sequence ID" value="CCG81949.1"/>
    <property type="molecule type" value="Genomic_DNA"/>
</dbReference>
<sequence length="410" mass="44126">MSSLSERTFTLASGIAIGIAFVLFCDRKNLLISAITKQNPDSTDVLPDIKHGIEQAIGDTPLIRIKSLSDATGCEILGKAEFLNPGNSPKDRVAKSIIEIAEKEGKITPNSGDMIYEGTVGSTGISLALLCRAKGYTAYICMPDDQSKEKSDLLASLGAVVERVRPASIVDKNQFVNKAKARAQEHTADKTRKGRGIFADQFENEANWKAHYDSTAPEIYTQTGGQIDVFVAGAGTGGTITGIARRLKPLIPNMLVVLADPEGSGLMNKINHGVMFSSTEKEGTRKRSQVDTIVEGIGINRITRNLEAGRHLIDQAVRVTDEEAVAMSRHLVEKDGLFIGSSSAVNCVAAVRLAEQLGPGHRIVTILCDPGTRHLSKFHNKDYLTSSGKDVQGHLIFSTGKMSISHTVES</sequence>
<dbReference type="CDD" id="cd01561">
    <property type="entry name" value="CBS_like"/>
    <property type="match status" value="1"/>
</dbReference>
<evidence type="ECO:0000256" key="5">
    <source>
        <dbReference type="ARBA" id="ARBA00022679"/>
    </source>
</evidence>
<keyword evidence="7" id="KW-1000">Mitochondrion outer membrane</keyword>
<evidence type="ECO:0000256" key="1">
    <source>
        <dbReference type="ARBA" id="ARBA00001933"/>
    </source>
</evidence>
<keyword evidence="5" id="KW-0808">Transferase</keyword>
<dbReference type="SUPFAM" id="SSF53686">
    <property type="entry name" value="Tryptophan synthase beta subunit-like PLP-dependent enzymes"/>
    <property type="match status" value="1"/>
</dbReference>
<dbReference type="Gene3D" id="3.40.50.1100">
    <property type="match status" value="2"/>
</dbReference>
<evidence type="ECO:0000256" key="10">
    <source>
        <dbReference type="ARBA" id="ARBA00023128"/>
    </source>
</evidence>
<name>R4X8K2_TAPDE</name>
<keyword evidence="9" id="KW-1133">Transmembrane helix</keyword>